<evidence type="ECO:0000313" key="3">
    <source>
        <dbReference type="Proteomes" id="UP000054078"/>
    </source>
</evidence>
<evidence type="ECO:0000313" key="2">
    <source>
        <dbReference type="EMBL" id="KUH58489.1"/>
    </source>
</evidence>
<gene>
    <name evidence="2" type="ORF">AUL39_05705</name>
</gene>
<keyword evidence="2" id="KW-0378">Hydrolase</keyword>
<dbReference type="AlphaFoldDB" id="A0A100YVK3"/>
<feature type="domain" description="HD" evidence="1">
    <location>
        <begin position="47"/>
        <end position="151"/>
    </location>
</feature>
<dbReference type="SUPFAM" id="SSF109604">
    <property type="entry name" value="HD-domain/PDEase-like"/>
    <property type="match status" value="1"/>
</dbReference>
<dbReference type="CDD" id="cd00077">
    <property type="entry name" value="HDc"/>
    <property type="match status" value="1"/>
</dbReference>
<sequence length="174" mass="19544">MLRIREPRVNSTPDEIRQRYEELAAPTLAAPRVALMAGYVQHGQTTTLEHVAAVAYLSLALVRKLDIRCNERALVRGALLHDYYLYDWHDHNAAPDAWHGFTHPRHALRNAEADFPDLTPLERDIIAHHMFPLVPSPPRHVEALVVSLVDKACSTVEVFAQRPWATTSEGGTAC</sequence>
<dbReference type="Proteomes" id="UP000054078">
    <property type="component" value="Unassembled WGS sequence"/>
</dbReference>
<proteinExistence type="predicted"/>
<dbReference type="EMBL" id="LOJF01000009">
    <property type="protein sequence ID" value="KUH58489.1"/>
    <property type="molecule type" value="Genomic_DNA"/>
</dbReference>
<reference evidence="2 3" key="1">
    <citation type="submission" date="2015-12" db="EMBL/GenBank/DDBJ databases">
        <title>Draft Genome Sequence of Olsenella scatoligenes SK9K4T; a Producer of 3-Methylindole- (skatole) and 4-Methylphenol- (p-cresol) Isolated from Pig Feces.</title>
        <authorList>
            <person name="Li X."/>
            <person name="Borg B."/>
            <person name="Canibe N."/>
        </authorList>
    </citation>
    <scope>NUCLEOTIDE SEQUENCE [LARGE SCALE GENOMIC DNA]</scope>
    <source>
        <strain evidence="2 3">SK9K4</strain>
    </source>
</reference>
<keyword evidence="3" id="KW-1185">Reference proteome</keyword>
<accession>A0A100YVK3</accession>
<dbReference type="Pfam" id="PF01966">
    <property type="entry name" value="HD"/>
    <property type="match status" value="1"/>
</dbReference>
<organism evidence="2 3">
    <name type="scientific">Tractidigestivibacter scatoligenes</name>
    <name type="common">Olsenella scatoligenes</name>
    <dbReference type="NCBI Taxonomy" id="1299998"/>
    <lineage>
        <taxon>Bacteria</taxon>
        <taxon>Bacillati</taxon>
        <taxon>Actinomycetota</taxon>
        <taxon>Coriobacteriia</taxon>
        <taxon>Coriobacteriales</taxon>
        <taxon>Atopobiaceae</taxon>
        <taxon>Tractidigestivibacter</taxon>
    </lineage>
</organism>
<name>A0A100YVK3_TRASO</name>
<comment type="caution">
    <text evidence="2">The sequence shown here is derived from an EMBL/GenBank/DDBJ whole genome shotgun (WGS) entry which is preliminary data.</text>
</comment>
<dbReference type="InterPro" id="IPR003607">
    <property type="entry name" value="HD/PDEase_dom"/>
</dbReference>
<dbReference type="Gene3D" id="1.10.3210.10">
    <property type="entry name" value="Hypothetical protein af1432"/>
    <property type="match status" value="1"/>
</dbReference>
<dbReference type="OrthoDB" id="360187at2"/>
<dbReference type="GO" id="GO:0016787">
    <property type="term" value="F:hydrolase activity"/>
    <property type="evidence" value="ECO:0007669"/>
    <property type="project" value="UniProtKB-KW"/>
</dbReference>
<evidence type="ECO:0000259" key="1">
    <source>
        <dbReference type="Pfam" id="PF01966"/>
    </source>
</evidence>
<protein>
    <submittedName>
        <fullName evidence="2">Phosphohydrolase</fullName>
    </submittedName>
</protein>
<dbReference type="InterPro" id="IPR006674">
    <property type="entry name" value="HD_domain"/>
</dbReference>
<dbReference type="STRING" id="1299998.AUL39_05705"/>